<reference evidence="2 3" key="1">
    <citation type="submission" date="2019-06" db="EMBL/GenBank/DDBJ databases">
        <title>Draft genome sequence of the filamentous fungus Phialemoniopsis curvata isolated from diesel fuel.</title>
        <authorList>
            <person name="Varaljay V.A."/>
            <person name="Lyon W.J."/>
            <person name="Crouch A.L."/>
            <person name="Drake C.E."/>
            <person name="Hollomon J.M."/>
            <person name="Nadeau L.J."/>
            <person name="Nunn H.S."/>
            <person name="Stevenson B.S."/>
            <person name="Bojanowski C.L."/>
            <person name="Crookes-Goodson W.J."/>
        </authorList>
    </citation>
    <scope>NUCLEOTIDE SEQUENCE [LARGE SCALE GENOMIC DNA]</scope>
    <source>
        <strain evidence="2 3">D216</strain>
    </source>
</reference>
<name>A0A507B2D0_9PEZI</name>
<dbReference type="EMBL" id="SKBQ01000030">
    <property type="protein sequence ID" value="TPX13887.1"/>
    <property type="molecule type" value="Genomic_DNA"/>
</dbReference>
<evidence type="ECO:0000313" key="3">
    <source>
        <dbReference type="Proteomes" id="UP000319257"/>
    </source>
</evidence>
<proteinExistence type="predicted"/>
<sequence length="630" mass="70564">MSKNGSIRSFFRPVPQASHTSQPSPPSESQSSLPQPPSSPNPALLSSPQPATPPRPHAISRDAIIHGSDEEDDASDSSLPDLCALPRQAESPIAYPSPAPKDRNSCVTPRAKRTAKEFHSSPLTLMPKYNLPPKFDLKALLSHARKDDATEASAQRVSATISRKQSPSALSAQNDPAAVLHKHVMDLGDGDDDEDAEVDKHKLRRAIDRTELGAARKRWYFFKQNFEPPPFSQTPFPNAAATGRWRFLKDAKSRREDFENGIPQLMVTKQNDLPDEIFLWVLDQACLEPADSLRATYVGLLSVCNHHITRLVDADRLKQMFHSLGCRWESTDFSSRLDSIQEFNDPYPGRTWSQLRSVLQFLSVAAPHMSPACLTCATNILLRLGIDTVVIENPDIMVAYEEALANIADNVAANHWHEFCEEVCMTLYTSVEQPTLRWQSLSCMPSGNPRVHDLRRRIAAVSFFDDLKYSLHDAISTLPISVITDRLRADELTVNAQTDYYDLTAMIRLLDITVNDGLSNAYNPPDAHTDFDTDIDNLAQRLKEIWQGISTSGAGYISRLEAKTTLKSVQERLTHTVRSRPKPKTDIYSALSASKTEDPFQAKKEERQREKQRAMMNSFLRKARPVDSLT</sequence>
<feature type="compositionally biased region" description="Polar residues" evidence="1">
    <location>
        <begin position="152"/>
        <end position="174"/>
    </location>
</feature>
<gene>
    <name evidence="2" type="ORF">E0L32_005587</name>
</gene>
<feature type="region of interest" description="Disordered" evidence="1">
    <location>
        <begin position="592"/>
        <end position="630"/>
    </location>
</feature>
<evidence type="ECO:0000313" key="2">
    <source>
        <dbReference type="EMBL" id="TPX13887.1"/>
    </source>
</evidence>
<feature type="region of interest" description="Disordered" evidence="1">
    <location>
        <begin position="150"/>
        <end position="174"/>
    </location>
</feature>
<dbReference type="Proteomes" id="UP000319257">
    <property type="component" value="Unassembled WGS sequence"/>
</dbReference>
<dbReference type="InParanoid" id="A0A507B2D0"/>
<accession>A0A507B2D0</accession>
<feature type="compositionally biased region" description="Basic and acidic residues" evidence="1">
    <location>
        <begin position="59"/>
        <end position="68"/>
    </location>
</feature>
<dbReference type="GeneID" id="41973034"/>
<protein>
    <submittedName>
        <fullName evidence="2">Uncharacterized protein</fullName>
    </submittedName>
</protein>
<keyword evidence="3" id="KW-1185">Reference proteome</keyword>
<dbReference type="STRING" id="1093900.A0A507B2D0"/>
<dbReference type="AlphaFoldDB" id="A0A507B2D0"/>
<feature type="compositionally biased region" description="Basic and acidic residues" evidence="1">
    <location>
        <begin position="595"/>
        <end position="613"/>
    </location>
</feature>
<dbReference type="OrthoDB" id="5350396at2759"/>
<organism evidence="2 3">
    <name type="scientific">Thyridium curvatum</name>
    <dbReference type="NCBI Taxonomy" id="1093900"/>
    <lineage>
        <taxon>Eukaryota</taxon>
        <taxon>Fungi</taxon>
        <taxon>Dikarya</taxon>
        <taxon>Ascomycota</taxon>
        <taxon>Pezizomycotina</taxon>
        <taxon>Sordariomycetes</taxon>
        <taxon>Sordariomycetidae</taxon>
        <taxon>Thyridiales</taxon>
        <taxon>Thyridiaceae</taxon>
        <taxon>Thyridium</taxon>
    </lineage>
</organism>
<comment type="caution">
    <text evidence="2">The sequence shown here is derived from an EMBL/GenBank/DDBJ whole genome shotgun (WGS) entry which is preliminary data.</text>
</comment>
<evidence type="ECO:0000256" key="1">
    <source>
        <dbReference type="SAM" id="MobiDB-lite"/>
    </source>
</evidence>
<dbReference type="RefSeq" id="XP_030995598.1">
    <property type="nucleotide sequence ID" value="XM_031140126.1"/>
</dbReference>
<feature type="region of interest" description="Disordered" evidence="1">
    <location>
        <begin position="1"/>
        <end position="129"/>
    </location>
</feature>